<dbReference type="Pfam" id="PF00037">
    <property type="entry name" value="Fer4"/>
    <property type="match status" value="1"/>
</dbReference>
<dbReference type="PROSITE" id="PS51379">
    <property type="entry name" value="4FE4S_FER_2"/>
    <property type="match status" value="1"/>
</dbReference>
<dbReference type="InterPro" id="IPR017900">
    <property type="entry name" value="4Fe4S_Fe_S_CS"/>
</dbReference>
<comment type="cofactor">
    <cofactor evidence="1">
        <name>[4Fe-4S] cluster</name>
        <dbReference type="ChEBI" id="CHEBI:49883"/>
    </cofactor>
</comment>
<dbReference type="PROSITE" id="PS00198">
    <property type="entry name" value="4FE4S_FER_1"/>
    <property type="match status" value="1"/>
</dbReference>
<accession>A0A1A6C7Q4</accession>
<evidence type="ECO:0000256" key="6">
    <source>
        <dbReference type="ARBA" id="ARBA00023004"/>
    </source>
</evidence>
<comment type="caution">
    <text evidence="9">The sequence shown here is derived from an EMBL/GenBank/DDBJ whole genome shotgun (WGS) entry which is preliminary data.</text>
</comment>
<dbReference type="OrthoDB" id="9803397at2"/>
<keyword evidence="3" id="KW-0004">4Fe-4S</keyword>
<evidence type="ECO:0000256" key="5">
    <source>
        <dbReference type="ARBA" id="ARBA00022982"/>
    </source>
</evidence>
<keyword evidence="5" id="KW-0249">Electron transport</keyword>
<reference evidence="9 10" key="1">
    <citation type="journal article" date="2014" name="Genome Announc.">
        <title>Draft Genome Sequence of the Iron-Oxidizing, Acidophilic, and Halotolerant 'Thiobacillus prosperus' Type Strain DSM 5130.</title>
        <authorList>
            <person name="Ossandon F.J."/>
            <person name="Cardenas J.P."/>
            <person name="Corbett M."/>
            <person name="Quatrini R."/>
            <person name="Holmes D.S."/>
            <person name="Watkin E."/>
        </authorList>
    </citation>
    <scope>NUCLEOTIDE SEQUENCE [LARGE SCALE GENOMIC DNA]</scope>
    <source>
        <strain evidence="9 10">DSM 5130</strain>
    </source>
</reference>
<proteinExistence type="predicted"/>
<keyword evidence="2" id="KW-0813">Transport</keyword>
<evidence type="ECO:0000256" key="4">
    <source>
        <dbReference type="ARBA" id="ARBA00022723"/>
    </source>
</evidence>
<dbReference type="EMBL" id="JQSG02000001">
    <property type="protein sequence ID" value="OBS10598.1"/>
    <property type="molecule type" value="Genomic_DNA"/>
</dbReference>
<dbReference type="GO" id="GO:0046872">
    <property type="term" value="F:metal ion binding"/>
    <property type="evidence" value="ECO:0007669"/>
    <property type="project" value="UniProtKB-KW"/>
</dbReference>
<sequence length="64" mass="7028">MAYKIIESQCTVCGMCEPICPNEAIYEKRGMFYINADLCTECEGFFDSAQCADVCPVSNTCVPA</sequence>
<dbReference type="SUPFAM" id="SSF54862">
    <property type="entry name" value="4Fe-4S ferredoxins"/>
    <property type="match status" value="1"/>
</dbReference>
<name>A0A1A6C7Q4_9GAMM</name>
<dbReference type="Proteomes" id="UP000029273">
    <property type="component" value="Unassembled WGS sequence"/>
</dbReference>
<keyword evidence="6" id="KW-0408">Iron</keyword>
<dbReference type="FunFam" id="3.30.70.20:FF:000045">
    <property type="entry name" value="Ferredoxin, 4Fe-4S"/>
    <property type="match status" value="1"/>
</dbReference>
<evidence type="ECO:0000256" key="1">
    <source>
        <dbReference type="ARBA" id="ARBA00001966"/>
    </source>
</evidence>
<dbReference type="InterPro" id="IPR017896">
    <property type="entry name" value="4Fe4S_Fe-S-bd"/>
</dbReference>
<keyword evidence="4" id="KW-0479">Metal-binding</keyword>
<feature type="domain" description="4Fe-4S ferredoxin-type" evidence="8">
    <location>
        <begin position="1"/>
        <end position="30"/>
    </location>
</feature>
<evidence type="ECO:0000313" key="9">
    <source>
        <dbReference type="EMBL" id="OBS10598.1"/>
    </source>
</evidence>
<dbReference type="GO" id="GO:0051539">
    <property type="term" value="F:4 iron, 4 sulfur cluster binding"/>
    <property type="evidence" value="ECO:0007669"/>
    <property type="project" value="UniProtKB-KW"/>
</dbReference>
<dbReference type="AlphaFoldDB" id="A0A1A6C7Q4"/>
<evidence type="ECO:0000256" key="3">
    <source>
        <dbReference type="ARBA" id="ARBA00022485"/>
    </source>
</evidence>
<evidence type="ECO:0000256" key="7">
    <source>
        <dbReference type="ARBA" id="ARBA00023014"/>
    </source>
</evidence>
<evidence type="ECO:0000256" key="2">
    <source>
        <dbReference type="ARBA" id="ARBA00022448"/>
    </source>
</evidence>
<evidence type="ECO:0000259" key="8">
    <source>
        <dbReference type="PROSITE" id="PS51379"/>
    </source>
</evidence>
<keyword evidence="7" id="KW-0411">Iron-sulfur</keyword>
<dbReference type="RefSeq" id="WP_038093386.1">
    <property type="nucleotide sequence ID" value="NZ_JQSG02000001.1"/>
</dbReference>
<dbReference type="STRING" id="160660.BJI67_04305"/>
<organism evidence="9 10">
    <name type="scientific">Acidihalobacter prosperus</name>
    <dbReference type="NCBI Taxonomy" id="160660"/>
    <lineage>
        <taxon>Bacteria</taxon>
        <taxon>Pseudomonadati</taxon>
        <taxon>Pseudomonadota</taxon>
        <taxon>Gammaproteobacteria</taxon>
        <taxon>Chromatiales</taxon>
        <taxon>Ectothiorhodospiraceae</taxon>
        <taxon>Acidihalobacter</taxon>
    </lineage>
</organism>
<gene>
    <name evidence="9" type="ORF">Thpro_020314</name>
</gene>
<keyword evidence="10" id="KW-1185">Reference proteome</keyword>
<protein>
    <submittedName>
        <fullName evidence="9">Ferredoxin</fullName>
    </submittedName>
</protein>
<evidence type="ECO:0000313" key="10">
    <source>
        <dbReference type="Proteomes" id="UP000029273"/>
    </source>
</evidence>
<dbReference type="Gene3D" id="3.30.70.20">
    <property type="match status" value="1"/>
</dbReference>